<gene>
    <name evidence="2" type="ORF">SAMN04487957_101355</name>
</gene>
<accession>A0A1H0DC77</accession>
<dbReference type="GO" id="GO:0016787">
    <property type="term" value="F:hydrolase activity"/>
    <property type="evidence" value="ECO:0007669"/>
    <property type="project" value="InterPro"/>
</dbReference>
<dbReference type="Pfam" id="PF04273">
    <property type="entry name" value="BLH_phosphatase"/>
    <property type="match status" value="1"/>
</dbReference>
<dbReference type="Proteomes" id="UP000199075">
    <property type="component" value="Unassembled WGS sequence"/>
</dbReference>
<organism evidence="2 3">
    <name type="scientific">Halomonas shengliensis</name>
    <dbReference type="NCBI Taxonomy" id="419597"/>
    <lineage>
        <taxon>Bacteria</taxon>
        <taxon>Pseudomonadati</taxon>
        <taxon>Pseudomonadota</taxon>
        <taxon>Gammaproteobacteria</taxon>
        <taxon>Oceanospirillales</taxon>
        <taxon>Halomonadaceae</taxon>
        <taxon>Halomonas</taxon>
    </lineage>
</organism>
<evidence type="ECO:0000259" key="1">
    <source>
        <dbReference type="Pfam" id="PF04273"/>
    </source>
</evidence>
<feature type="domain" description="Beta-lactamase hydrolase-like protein phosphatase-like" evidence="1">
    <location>
        <begin position="6"/>
        <end position="107"/>
    </location>
</feature>
<keyword evidence="3" id="KW-1185">Reference proteome</keyword>
<proteinExistence type="predicted"/>
<dbReference type="AlphaFoldDB" id="A0A1H0DC77"/>
<dbReference type="EMBL" id="FNIV01000001">
    <property type="protein sequence ID" value="SDN67760.1"/>
    <property type="molecule type" value="Genomic_DNA"/>
</dbReference>
<dbReference type="InterPro" id="IPR029021">
    <property type="entry name" value="Prot-tyrosine_phosphatase-like"/>
</dbReference>
<protein>
    <submittedName>
        <fullName evidence="2">TIGR01244 family protein</fullName>
    </submittedName>
</protein>
<dbReference type="STRING" id="419597.SAMN04487957_101355"/>
<evidence type="ECO:0000313" key="2">
    <source>
        <dbReference type="EMBL" id="SDN67760.1"/>
    </source>
</evidence>
<dbReference type="NCBIfam" id="TIGR01244">
    <property type="entry name" value="TIGR01244 family sulfur transferase"/>
    <property type="match status" value="1"/>
</dbReference>
<name>A0A1H0DC77_9GAMM</name>
<dbReference type="SUPFAM" id="SSF52799">
    <property type="entry name" value="(Phosphotyrosine protein) phosphatases II"/>
    <property type="match status" value="1"/>
</dbReference>
<dbReference type="Gene3D" id="3.90.190.10">
    <property type="entry name" value="Protein tyrosine phosphatase superfamily"/>
    <property type="match status" value="1"/>
</dbReference>
<evidence type="ECO:0000313" key="3">
    <source>
        <dbReference type="Proteomes" id="UP000199075"/>
    </source>
</evidence>
<sequence length="144" mass="15586">MQIHELEPGFAITDAVTPADLDEVARRGFRSVVCNRRPGEAEDHPDDRPLRERAAELGLEWRCIPVTPGDYSAADIAAFGEALETLPTPILAFCKTGKRAVHLWAHARSQGESCDIPALLAAARAAGHDLEERRPLLEAAAGRG</sequence>
<dbReference type="InterPro" id="IPR005939">
    <property type="entry name" value="BLH_phosphatase-like"/>
</dbReference>
<reference evidence="3" key="1">
    <citation type="submission" date="2016-10" db="EMBL/GenBank/DDBJ databases">
        <authorList>
            <person name="Varghese N."/>
            <person name="Submissions S."/>
        </authorList>
    </citation>
    <scope>NUCLEOTIDE SEQUENCE [LARGE SCALE GENOMIC DNA]</scope>
    <source>
        <strain evidence="3">CGMCC 1.6444</strain>
    </source>
</reference>
<dbReference type="OrthoDB" id="9802771at2"/>
<dbReference type="RefSeq" id="WP_089676536.1">
    <property type="nucleotide sequence ID" value="NZ_FNIV01000001.1"/>
</dbReference>